<dbReference type="Pfam" id="PF13701">
    <property type="entry name" value="DDE_Tnp_1_4"/>
    <property type="match status" value="1"/>
</dbReference>
<accession>A0A0G3H9L9</accession>
<keyword evidence="3" id="KW-1185">Reference proteome</keyword>
<protein>
    <submittedName>
        <fullName evidence="2">Transposase family protein</fullName>
    </submittedName>
</protein>
<organism evidence="2 3">
    <name type="scientific">Corynebacterium testudinoris</name>
    <dbReference type="NCBI Taxonomy" id="136857"/>
    <lineage>
        <taxon>Bacteria</taxon>
        <taxon>Bacillati</taxon>
        <taxon>Actinomycetota</taxon>
        <taxon>Actinomycetes</taxon>
        <taxon>Mycobacteriales</taxon>
        <taxon>Corynebacteriaceae</taxon>
        <taxon>Corynebacterium</taxon>
    </lineage>
</organism>
<evidence type="ECO:0000313" key="2">
    <source>
        <dbReference type="EMBL" id="AKK09450.1"/>
    </source>
</evidence>
<dbReference type="InterPro" id="IPR047960">
    <property type="entry name" value="Transpos_IS1380"/>
</dbReference>
<dbReference type="EMBL" id="CP011545">
    <property type="protein sequence ID" value="AKK09450.1"/>
    <property type="molecule type" value="Genomic_DNA"/>
</dbReference>
<dbReference type="RefSeq" id="WP_052844369.1">
    <property type="nucleotide sequence ID" value="NZ_CP011545.1"/>
</dbReference>
<feature type="domain" description="Transposase DDE" evidence="1">
    <location>
        <begin position="14"/>
        <end position="481"/>
    </location>
</feature>
<proteinExistence type="predicted"/>
<dbReference type="STRING" id="136857.CTEST_10125"/>
<dbReference type="PATRIC" id="fig|136857.5.peg.2011"/>
<sequence>MKTTSFHIGTPTTSQLCSNAGLMLLVTTADQVSVADAIDTELGHRQNPNLVHTTGHTMTTLALALALGGDDAGDVELLSPQVATGLIDQIPSDSTVHRRHKELAHHDEKADGVGTMAVLAGMNTARTTAWASCGAANPAARATTTNPLVVDLDATEVLSHSDKEHATPTWKKHFGFHPLAAIVDHGEGLTGEPLAVLLRPGNAGSNTAADHTEVLDQALRALPDHADGHQWGTRLLIRTDAAGGSQAFLGHLDALGLAYSIGFPVTWQIGDIASSLGEAVKQGIIRPDGTVTDPGDGYVADITSRMRSWAGEPLGTDLDKYPDDMRIIIRVEHPASGAQLRITDVDGRRVQAFVTNQPGHANRLDVLHRARGRCEQRIRDLKDCGLGTLPHEGFRMNQVWCHVAVLSLSLITWAGLITAADGDAARQRSRWWVWEPKTLRARMLSIAAVVVRHARQVILRCDAAAPHRELLEHGLSRIRQSV</sequence>
<dbReference type="KEGG" id="cted:CTEST_10125"/>
<dbReference type="Proteomes" id="UP000035540">
    <property type="component" value="Chromosome"/>
</dbReference>
<gene>
    <name evidence="2" type="ORF">CTEST_10125</name>
</gene>
<evidence type="ECO:0000313" key="3">
    <source>
        <dbReference type="Proteomes" id="UP000035540"/>
    </source>
</evidence>
<name>A0A0G3H9L9_9CORY</name>
<evidence type="ECO:0000259" key="1">
    <source>
        <dbReference type="Pfam" id="PF13701"/>
    </source>
</evidence>
<reference evidence="3" key="2">
    <citation type="submission" date="2015-05" db="EMBL/GenBank/DDBJ databases">
        <title>Complete genome sequence of Corynebacterium testudinoris DSM 44614, recovered from necrotic lesions in the mouth of a tortoise.</title>
        <authorList>
            <person name="Ruckert C."/>
            <person name="Albersmeier A."/>
            <person name="Winkler A."/>
            <person name="Tauch A."/>
        </authorList>
    </citation>
    <scope>NUCLEOTIDE SEQUENCE [LARGE SCALE GENOMIC DNA]</scope>
    <source>
        <strain evidence="3">DSM 44614</strain>
    </source>
</reference>
<dbReference type="AlphaFoldDB" id="A0A0G3H9L9"/>
<dbReference type="InterPro" id="IPR025668">
    <property type="entry name" value="Tnp_DDE_dom"/>
</dbReference>
<dbReference type="NCBIfam" id="NF033539">
    <property type="entry name" value="transpos_IS1380"/>
    <property type="match status" value="1"/>
</dbReference>
<reference evidence="2 3" key="1">
    <citation type="journal article" date="2015" name="Genome Announc.">
        <title>Complete Genome Sequence of the Type Strain Corynebacterium testudinoris DSM 44614, Recovered from Necrotic Lesions in the Mouth of a Tortoise.</title>
        <authorList>
            <person name="Ruckert C."/>
            <person name="Kriete M."/>
            <person name="Jaenicke S."/>
            <person name="Winkler A."/>
            <person name="Tauch A."/>
        </authorList>
    </citation>
    <scope>NUCLEOTIDE SEQUENCE [LARGE SCALE GENOMIC DNA]</scope>
    <source>
        <strain evidence="2 3">DSM 44614</strain>
    </source>
</reference>